<dbReference type="Proteomes" id="UP000284476">
    <property type="component" value="Unassembled WGS sequence"/>
</dbReference>
<dbReference type="GO" id="GO:0071978">
    <property type="term" value="P:bacterial-type flagellum-dependent swarming motility"/>
    <property type="evidence" value="ECO:0007669"/>
    <property type="project" value="TreeGrafter"/>
</dbReference>
<protein>
    <recommendedName>
        <fullName evidence="4">Flagellar basal-body rod protein FlgF</fullName>
    </recommendedName>
</protein>
<comment type="subunit">
    <text evidence="4">The basal body constitutes a major portion of the flagellar organelle and consists of five rings (E,L,P,S, and M) mounted on a central rod. The rod consists of about 26 subunits of FlgG in the distal portion, and FlgB, FlgC and FlgF are thought to build up the proximal portion of the rod with about 6 subunits each.</text>
</comment>
<keyword evidence="8" id="KW-0282">Flagellum</keyword>
<name>A0A443JSP8_9RHOB</name>
<keyword evidence="8" id="KW-0969">Cilium</keyword>
<sequence length="237" mass="25206">MNNAVYATLSRQSGLLREMQTIANNMANVSTTGFRREGVVFSEYVAALDEAPSLAMAYGNGRNIDMRQGGLVSTGGAFDLAIEGEGFFMVETPQGNQLTRAGSFIPSAEGQLLTPDGHPVLDAGGGPVFVPAGQGYIAVAQDGTVSVAGAPVAQIGLFLPPEGAIPEHVAGSRFRVEGDPVPVEQPVILQGRLEESNVDPVLEISRMIEVQRSYEMGQSFLQREDDRIRGVIDTLSR</sequence>
<dbReference type="InterPro" id="IPR053967">
    <property type="entry name" value="LlgE_F_G-like_D1"/>
</dbReference>
<evidence type="ECO:0000256" key="1">
    <source>
        <dbReference type="ARBA" id="ARBA00004117"/>
    </source>
</evidence>
<keyword evidence="3 4" id="KW-0975">Bacterial flagellum</keyword>
<comment type="similarity">
    <text evidence="2 4">Belongs to the flagella basal body rod proteins family.</text>
</comment>
<comment type="caution">
    <text evidence="8">The sequence shown here is derived from an EMBL/GenBank/DDBJ whole genome shotgun (WGS) entry which is preliminary data.</text>
</comment>
<proteinExistence type="inferred from homology"/>
<dbReference type="SUPFAM" id="SSF117143">
    <property type="entry name" value="Flagellar hook protein flgE"/>
    <property type="match status" value="1"/>
</dbReference>
<dbReference type="NCBIfam" id="TIGR03506">
    <property type="entry name" value="FlgEFG_subfam"/>
    <property type="match status" value="1"/>
</dbReference>
<evidence type="ECO:0000259" key="7">
    <source>
        <dbReference type="Pfam" id="PF22692"/>
    </source>
</evidence>
<dbReference type="EMBL" id="SAUZ01000003">
    <property type="protein sequence ID" value="RWR23535.1"/>
    <property type="molecule type" value="Genomic_DNA"/>
</dbReference>
<dbReference type="GO" id="GO:0030694">
    <property type="term" value="C:bacterial-type flagellum basal body, rod"/>
    <property type="evidence" value="ECO:0007669"/>
    <property type="project" value="UniProtKB-UniRule"/>
</dbReference>
<dbReference type="Pfam" id="PF06429">
    <property type="entry name" value="Flg_bbr_C"/>
    <property type="match status" value="1"/>
</dbReference>
<keyword evidence="8" id="KW-0966">Cell projection</keyword>
<reference evidence="8 9" key="1">
    <citation type="submission" date="2019-01" db="EMBL/GenBank/DDBJ databases">
        <title>Sinorhodobacter populi sp. nov. isolated from the symptomatic bark tissue of Populus euramericana canker.</title>
        <authorList>
            <person name="Xu G."/>
        </authorList>
    </citation>
    <scope>NUCLEOTIDE SEQUENCE [LARGE SCALE GENOMIC DNA]</scope>
    <source>
        <strain evidence="8 9">SK2B-1</strain>
    </source>
</reference>
<dbReference type="InterPro" id="IPR019776">
    <property type="entry name" value="Flagellar_basal_body_rod_CS"/>
</dbReference>
<gene>
    <name evidence="8" type="ORF">D2T30_03555</name>
</gene>
<dbReference type="Pfam" id="PF00460">
    <property type="entry name" value="Flg_bb_rod"/>
    <property type="match status" value="1"/>
</dbReference>
<dbReference type="Pfam" id="PF22692">
    <property type="entry name" value="LlgE_F_G_D1"/>
    <property type="match status" value="1"/>
</dbReference>
<feature type="domain" description="Flagellar basal-body/hook protein C-terminal" evidence="6">
    <location>
        <begin position="190"/>
        <end position="228"/>
    </location>
</feature>
<dbReference type="InterPro" id="IPR001444">
    <property type="entry name" value="Flag_bb_rod_N"/>
</dbReference>
<dbReference type="PANTHER" id="PTHR30435:SF19">
    <property type="entry name" value="FLAGELLAR BASAL-BODY ROD PROTEIN FLGG"/>
    <property type="match status" value="1"/>
</dbReference>
<dbReference type="PROSITE" id="PS00588">
    <property type="entry name" value="FLAGELLA_BB_ROD"/>
    <property type="match status" value="1"/>
</dbReference>
<dbReference type="InterPro" id="IPR010930">
    <property type="entry name" value="Flg_bb/hook_C_dom"/>
</dbReference>
<dbReference type="InterPro" id="IPR037925">
    <property type="entry name" value="FlgE/F/G-like"/>
</dbReference>
<evidence type="ECO:0000256" key="2">
    <source>
        <dbReference type="ARBA" id="ARBA00009677"/>
    </source>
</evidence>
<evidence type="ECO:0000259" key="5">
    <source>
        <dbReference type="Pfam" id="PF00460"/>
    </source>
</evidence>
<dbReference type="AlphaFoldDB" id="A0A443JSP8"/>
<feature type="domain" description="Flagellar hook protein FlgE/F/G-like D1" evidence="7">
    <location>
        <begin position="81"/>
        <end position="147"/>
    </location>
</feature>
<evidence type="ECO:0000256" key="4">
    <source>
        <dbReference type="RuleBase" id="RU362116"/>
    </source>
</evidence>
<dbReference type="InterPro" id="IPR020013">
    <property type="entry name" value="Flagellar_FlgE/F/G"/>
</dbReference>
<comment type="subcellular location">
    <subcellularLocation>
        <location evidence="1 4">Bacterial flagellum basal body</location>
    </subcellularLocation>
</comment>
<evidence type="ECO:0000313" key="8">
    <source>
        <dbReference type="EMBL" id="RWR23535.1"/>
    </source>
</evidence>
<dbReference type="InterPro" id="IPR012836">
    <property type="entry name" value="FlgF"/>
</dbReference>
<organism evidence="8 9">
    <name type="scientific">Paenirhodobacter populi</name>
    <dbReference type="NCBI Taxonomy" id="2306993"/>
    <lineage>
        <taxon>Bacteria</taxon>
        <taxon>Pseudomonadati</taxon>
        <taxon>Pseudomonadota</taxon>
        <taxon>Alphaproteobacteria</taxon>
        <taxon>Rhodobacterales</taxon>
        <taxon>Rhodobacter group</taxon>
        <taxon>Paenirhodobacter</taxon>
    </lineage>
</organism>
<evidence type="ECO:0000259" key="6">
    <source>
        <dbReference type="Pfam" id="PF06429"/>
    </source>
</evidence>
<dbReference type="RefSeq" id="WP_128207672.1">
    <property type="nucleotide sequence ID" value="NZ_JBHRSO010000023.1"/>
</dbReference>
<accession>A0A443JSP8</accession>
<evidence type="ECO:0000256" key="3">
    <source>
        <dbReference type="ARBA" id="ARBA00023143"/>
    </source>
</evidence>
<dbReference type="PANTHER" id="PTHR30435">
    <property type="entry name" value="FLAGELLAR PROTEIN"/>
    <property type="match status" value="1"/>
</dbReference>
<feature type="domain" description="Flagellar basal body rod protein N-terminal" evidence="5">
    <location>
        <begin position="9"/>
        <end position="35"/>
    </location>
</feature>
<dbReference type="NCBIfam" id="NF009332">
    <property type="entry name" value="PRK12690.1"/>
    <property type="match status" value="1"/>
</dbReference>
<dbReference type="NCBIfam" id="TIGR02490">
    <property type="entry name" value="flgF"/>
    <property type="match status" value="1"/>
</dbReference>
<evidence type="ECO:0000313" key="9">
    <source>
        <dbReference type="Proteomes" id="UP000284476"/>
    </source>
</evidence>